<dbReference type="Gene3D" id="3.30.420.10">
    <property type="entry name" value="Ribonuclease H-like superfamily/Ribonuclease H"/>
    <property type="match status" value="1"/>
</dbReference>
<feature type="domain" description="Integrase catalytic" evidence="4">
    <location>
        <begin position="366"/>
        <end position="530"/>
    </location>
</feature>
<reference evidence="5" key="1">
    <citation type="journal article" date="2010" name="Nature">
        <title>The sequence and de novo assembly of the giant panda genome.</title>
        <authorList>
            <person name="Li R."/>
            <person name="Fan W."/>
            <person name="Tian G."/>
            <person name="Zhu H."/>
            <person name="He L."/>
            <person name="Cai J."/>
            <person name="Huang Q."/>
            <person name="Cai Q."/>
            <person name="Li B."/>
            <person name="Bai Y."/>
            <person name="Zhang Z."/>
            <person name="Zhang Y."/>
            <person name="Wang W."/>
            <person name="Li J."/>
            <person name="Wei F."/>
            <person name="Li H."/>
            <person name="Jian M."/>
            <person name="Li J."/>
            <person name="Zhang Z."/>
            <person name="Nielsen R."/>
            <person name="Li D."/>
            <person name="Gu W."/>
            <person name="Yang Z."/>
            <person name="Xuan Z."/>
            <person name="Ryder O.A."/>
            <person name="Leung F.C."/>
            <person name="Zhou Y."/>
            <person name="Cao J."/>
            <person name="Sun X."/>
            <person name="Fu Y."/>
            <person name="Fang X."/>
            <person name="Guo X."/>
            <person name="Wang B."/>
            <person name="Hou R."/>
            <person name="Shen F."/>
            <person name="Mu B."/>
            <person name="Ni P."/>
            <person name="Lin R."/>
            <person name="Qian W."/>
            <person name="Wang G."/>
            <person name="Yu C."/>
            <person name="Nie W."/>
            <person name="Wang J."/>
            <person name="Wu Z."/>
            <person name="Liang H."/>
            <person name="Min J."/>
            <person name="Wu Q."/>
            <person name="Cheng S."/>
            <person name="Ruan J."/>
            <person name="Wang M."/>
            <person name="Shi Z."/>
            <person name="Wen M."/>
            <person name="Liu B."/>
            <person name="Ren X."/>
            <person name="Zheng H."/>
            <person name="Dong D."/>
            <person name="Cook K."/>
            <person name="Shan G."/>
            <person name="Zhang H."/>
            <person name="Kosiol C."/>
            <person name="Xie X."/>
            <person name="Lu Z."/>
            <person name="Zheng H."/>
            <person name="Li Y."/>
            <person name="Steiner C.C."/>
            <person name="Lam T.T."/>
            <person name="Lin S."/>
            <person name="Zhang Q."/>
            <person name="Li G."/>
            <person name="Tian J."/>
            <person name="Gong T."/>
            <person name="Liu H."/>
            <person name="Zhang D."/>
            <person name="Fang L."/>
            <person name="Ye C."/>
            <person name="Zhang J."/>
            <person name="Hu W."/>
            <person name="Xu A."/>
            <person name="Ren Y."/>
            <person name="Zhang G."/>
            <person name="Bruford M.W."/>
            <person name="Li Q."/>
            <person name="Ma L."/>
            <person name="Guo Y."/>
            <person name="An N."/>
            <person name="Hu Y."/>
            <person name="Zheng Y."/>
            <person name="Shi Y."/>
            <person name="Li Z."/>
            <person name="Liu Q."/>
            <person name="Chen Y."/>
            <person name="Zhao J."/>
            <person name="Qu N."/>
            <person name="Zhao S."/>
            <person name="Tian F."/>
            <person name="Wang X."/>
            <person name="Wang H."/>
            <person name="Xu L."/>
            <person name="Liu X."/>
            <person name="Vinar T."/>
            <person name="Wang Y."/>
            <person name="Lam T.W."/>
            <person name="Yiu S.M."/>
            <person name="Liu S."/>
            <person name="Zhang H."/>
            <person name="Li D."/>
            <person name="Huang Y."/>
            <person name="Wang X."/>
            <person name="Yang G."/>
            <person name="Jiang Z."/>
            <person name="Wang J."/>
            <person name="Qin N."/>
            <person name="Li L."/>
            <person name="Li J."/>
            <person name="Bolund L."/>
            <person name="Kristiansen K."/>
            <person name="Wong G.K."/>
            <person name="Olson M."/>
            <person name="Zhang X."/>
            <person name="Li S."/>
            <person name="Yang H."/>
            <person name="Wang J."/>
            <person name="Wang J."/>
        </authorList>
    </citation>
    <scope>NUCLEOTIDE SEQUENCE [LARGE SCALE GENOMIC DNA]</scope>
</reference>
<gene>
    <name evidence="5" type="ORF">PANDA_018719</name>
</gene>
<dbReference type="PANTHER" id="PTHR45913:SF19">
    <property type="entry name" value="LOW QUALITY PROTEIN: ZINC FINGER BED DOMAIN-CONTAINING PROTEIN 5-LIKE"/>
    <property type="match status" value="1"/>
</dbReference>
<feature type="domain" description="SCAN box" evidence="3">
    <location>
        <begin position="55"/>
        <end position="137"/>
    </location>
</feature>
<dbReference type="SUPFAM" id="SSF53098">
    <property type="entry name" value="Ribonuclease H-like"/>
    <property type="match status" value="2"/>
</dbReference>
<dbReference type="Pfam" id="PF02023">
    <property type="entry name" value="SCAN"/>
    <property type="match status" value="1"/>
</dbReference>
<keyword evidence="1" id="KW-0539">Nucleus</keyword>
<evidence type="ECO:0008006" key="6">
    <source>
        <dbReference type="Google" id="ProtNLM"/>
    </source>
</evidence>
<comment type="subcellular location">
    <subcellularLocation>
        <location evidence="1">Nucleus</location>
    </subcellularLocation>
</comment>
<dbReference type="PANTHER" id="PTHR45913">
    <property type="entry name" value="EPM2A-INTERACTING PROTEIN 1"/>
    <property type="match status" value="1"/>
</dbReference>
<feature type="region of interest" description="Disordered" evidence="2">
    <location>
        <begin position="708"/>
        <end position="731"/>
    </location>
</feature>
<evidence type="ECO:0000259" key="4">
    <source>
        <dbReference type="PROSITE" id="PS50994"/>
    </source>
</evidence>
<dbReference type="InterPro" id="IPR012337">
    <property type="entry name" value="RNaseH-like_sf"/>
</dbReference>
<dbReference type="InterPro" id="IPR038269">
    <property type="entry name" value="SCAN_sf"/>
</dbReference>
<evidence type="ECO:0000259" key="3">
    <source>
        <dbReference type="PROSITE" id="PS50804"/>
    </source>
</evidence>
<dbReference type="FunFam" id="1.10.4020.10:FF:000001">
    <property type="entry name" value="zinc finger protein 263 isoform X1"/>
    <property type="match status" value="1"/>
</dbReference>
<dbReference type="GO" id="GO:0015074">
    <property type="term" value="P:DNA integration"/>
    <property type="evidence" value="ECO:0007669"/>
    <property type="project" value="InterPro"/>
</dbReference>
<dbReference type="InterPro" id="IPR003309">
    <property type="entry name" value="SCAN_dom"/>
</dbReference>
<dbReference type="EMBL" id="GL193897">
    <property type="protein sequence ID" value="EFB22020.1"/>
    <property type="molecule type" value="Genomic_DNA"/>
</dbReference>
<dbReference type="SMART" id="SM00431">
    <property type="entry name" value="SCAN"/>
    <property type="match status" value="1"/>
</dbReference>
<dbReference type="InterPro" id="IPR001584">
    <property type="entry name" value="Integrase_cat-core"/>
</dbReference>
<dbReference type="Gene3D" id="1.10.4020.10">
    <property type="entry name" value="DNA breaking-rejoining enzymes"/>
    <property type="match status" value="1"/>
</dbReference>
<dbReference type="HOGENOM" id="CLU_006012_0_0_1"/>
<dbReference type="PROSITE" id="PS50994">
    <property type="entry name" value="INTEGRASE"/>
    <property type="match status" value="1"/>
</dbReference>
<sequence>MAAASGLLPGLAGRAAGEHAEIIRVKVKEDHVWDQESCPQKNVSHTRELCRLRFRRRFRQLCYQETPGPREALSRLRELCRRWLRPETHSKEQIVELLVLEQFLTILPEELQAWVREQQPESGEDAVTALEDLERELDEPRQQVPQGTDGPEIPMEEMTPVETTEGSLGAQLQPVEDGMECHSPEPHPLQDNGSFLWLSMVSQSMGDDNPSSLDTDEPEIEPENMREKFFRSLAVLLENKSNNAKIFSKAKYCQLIREVKEAKAKARKESVDYRHLARFDVILVQGNEKLIEAVHGETDKVRYYLHSEELFDILHDTHLSIGHGGCTRMEKELQAKYRNITKEVIMLYLTLCRPCQEKSPKLKKVLTSEPMKEVNSRCQVDLIDMQLNPDGEYKFVMHYQDLRTRLSFLRSLKSKKPKEVAHALLDIFTIVGAPSVLQSDNGREFSRQIVSELSTIWPELKIVHGKPPPCQSQSSMNQSNEDIQNRIISWMQTNRSSHWAEFLWFIQMTRNQPYHRGMQQPPSEGTFSSEAKLGLCRSQLAEELTARLNLENELDQADRELESTPGAQSGENTETGTDSSDTEGHLSAPPAGAAKKPPENRLKFVSCVVCEKALSGAPGGIPRDGNVRAIRRVPPPRDAEGCHHRGTCSLCRETTTVKRKRDEIQRSLTGQTSKMLKPSDTPFSSDKVGDWMAKQPSLDFFVKKKHPFSEYGSSSKRNGNDGSRPEQVKTRRVHTSFTRKYDTSYIEFGFVAVIDGEVLKPKCIICGDILANEAMKPSKLKRHLYSKHKEISSQPKEFFERKSSELKSQPKQVFSVSHINISALRASYKVALPVAKSKTPYTIAETLVKDCIREVCLEMLGEAAAEKVAQVPLSNDTIARRIQELASDMEDQLIEQIKEAKYFSLQLDECRDIANMIVLLVYVRFEHGDDIKEEFFFSASLPTHTTSSELYEAVKNYVVDKCGLEFRFCVGVCSDGAASMTGTHSEVVTQIKELVPECRITHCFIHRESLAMRRVSAELNSVLTDTVKIVNYVKSNALNSRLFSLLCDNMEADHKQLLLHAEIRWLSRGRVLSRMFEIRNELLVFLQSKKPVWSQLFKDVNWTARLAYLSDIFGIFNDLNVSMQGKNATCFSMADKIEGQKRKLEAWKNRVSTDCYDMFHNLTTVIHEVGSDLDIVHLRKVIKEHLTNLLDCFELYFPSREDPRVGNSWIQNPFLSSKDNVNLTVTLQDDLLQLATDEGLKVKFESTASLASFWIKVKNEYPELAEVALKSLLLFPSTSLCETGFSTLSVLKTKHRNSLNIHYPLRVALSSIQPRLDKLTSKKQAHLSH</sequence>
<protein>
    <recommendedName>
        <fullName evidence="6">SCAN box domain-containing protein</fullName>
    </recommendedName>
</protein>
<dbReference type="InterPro" id="IPR036397">
    <property type="entry name" value="RNaseH_sf"/>
</dbReference>
<dbReference type="CDD" id="cd07936">
    <property type="entry name" value="SCAN"/>
    <property type="match status" value="1"/>
</dbReference>
<feature type="region of interest" description="Disordered" evidence="2">
    <location>
        <begin position="134"/>
        <end position="156"/>
    </location>
</feature>
<dbReference type="PROSITE" id="PS50804">
    <property type="entry name" value="SCAN_BOX"/>
    <property type="match status" value="1"/>
</dbReference>
<feature type="compositionally biased region" description="Polar residues" evidence="2">
    <location>
        <begin position="565"/>
        <end position="579"/>
    </location>
</feature>
<proteinExistence type="predicted"/>
<feature type="region of interest" description="Disordered" evidence="2">
    <location>
        <begin position="558"/>
        <end position="598"/>
    </location>
</feature>
<organism evidence="5">
    <name type="scientific">Ailuropoda melanoleuca</name>
    <name type="common">Giant panda</name>
    <dbReference type="NCBI Taxonomy" id="9646"/>
    <lineage>
        <taxon>Eukaryota</taxon>
        <taxon>Metazoa</taxon>
        <taxon>Chordata</taxon>
        <taxon>Craniata</taxon>
        <taxon>Vertebrata</taxon>
        <taxon>Euteleostomi</taxon>
        <taxon>Mammalia</taxon>
        <taxon>Eutheria</taxon>
        <taxon>Laurasiatheria</taxon>
        <taxon>Carnivora</taxon>
        <taxon>Caniformia</taxon>
        <taxon>Ursidae</taxon>
        <taxon>Ailuropoda</taxon>
    </lineage>
</organism>
<evidence type="ECO:0000256" key="1">
    <source>
        <dbReference type="PROSITE-ProRule" id="PRU00187"/>
    </source>
</evidence>
<dbReference type="SUPFAM" id="SSF47353">
    <property type="entry name" value="Retrovirus capsid dimerization domain-like"/>
    <property type="match status" value="1"/>
</dbReference>
<dbReference type="GO" id="GO:0003676">
    <property type="term" value="F:nucleic acid binding"/>
    <property type="evidence" value="ECO:0007669"/>
    <property type="project" value="InterPro"/>
</dbReference>
<name>D2I0J4_AILME</name>
<evidence type="ECO:0000313" key="5">
    <source>
        <dbReference type="EMBL" id="EFB22020.1"/>
    </source>
</evidence>
<dbReference type="InterPro" id="IPR057560">
    <property type="entry name" value="Znf_SCAND3"/>
</dbReference>
<evidence type="ECO:0000256" key="2">
    <source>
        <dbReference type="SAM" id="MobiDB-lite"/>
    </source>
</evidence>
<feature type="compositionally biased region" description="Polar residues" evidence="2">
    <location>
        <begin position="711"/>
        <end position="721"/>
    </location>
</feature>
<feature type="non-terminal residue" evidence="5">
    <location>
        <position position="1329"/>
    </location>
</feature>
<dbReference type="Pfam" id="PF23663">
    <property type="entry name" value="Znf_SCAND3"/>
    <property type="match status" value="1"/>
</dbReference>
<dbReference type="GO" id="GO:0005634">
    <property type="term" value="C:nucleus"/>
    <property type="evidence" value="ECO:0007669"/>
    <property type="project" value="UniProtKB-SubCell"/>
</dbReference>
<dbReference type="InParanoid" id="D2I0J4"/>
<accession>D2I0J4</accession>